<feature type="chain" id="PRO_5046080713" evidence="2">
    <location>
        <begin position="21"/>
        <end position="82"/>
    </location>
</feature>
<organism evidence="3 4">
    <name type="scientific">Plantactinospora sonchi</name>
    <dbReference type="NCBI Taxonomy" id="1544735"/>
    <lineage>
        <taxon>Bacteria</taxon>
        <taxon>Bacillati</taxon>
        <taxon>Actinomycetota</taxon>
        <taxon>Actinomycetes</taxon>
        <taxon>Micromonosporales</taxon>
        <taxon>Micromonosporaceae</taxon>
        <taxon>Plantactinospora</taxon>
    </lineage>
</organism>
<keyword evidence="2" id="KW-0732">Signal</keyword>
<name>A0ABU7S450_9ACTN</name>
<evidence type="ECO:0000313" key="3">
    <source>
        <dbReference type="EMBL" id="MEE6263538.1"/>
    </source>
</evidence>
<keyword evidence="4" id="KW-1185">Reference proteome</keyword>
<reference evidence="3 4" key="1">
    <citation type="submission" date="2024-01" db="EMBL/GenBank/DDBJ databases">
        <title>Genome insights into Plantactinospora sonchi sp. nov.</title>
        <authorList>
            <person name="Wang L."/>
        </authorList>
    </citation>
    <scope>NUCLEOTIDE SEQUENCE [LARGE SCALE GENOMIC DNA]</scope>
    <source>
        <strain evidence="3 4">NEAU-QY2</strain>
    </source>
</reference>
<comment type="caution">
    <text evidence="3">The sequence shown here is derived from an EMBL/GenBank/DDBJ whole genome shotgun (WGS) entry which is preliminary data.</text>
</comment>
<dbReference type="RefSeq" id="WP_331218432.1">
    <property type="nucleotide sequence ID" value="NZ_JAZGQK010000038.1"/>
</dbReference>
<evidence type="ECO:0000256" key="1">
    <source>
        <dbReference type="SAM" id="MobiDB-lite"/>
    </source>
</evidence>
<evidence type="ECO:0000256" key="2">
    <source>
        <dbReference type="SAM" id="SignalP"/>
    </source>
</evidence>
<feature type="region of interest" description="Disordered" evidence="1">
    <location>
        <begin position="35"/>
        <end position="82"/>
    </location>
</feature>
<dbReference type="EMBL" id="JAZGQK010000038">
    <property type="protein sequence ID" value="MEE6263538.1"/>
    <property type="molecule type" value="Genomic_DNA"/>
</dbReference>
<evidence type="ECO:0000313" key="4">
    <source>
        <dbReference type="Proteomes" id="UP001332243"/>
    </source>
</evidence>
<protein>
    <submittedName>
        <fullName evidence="3">Uncharacterized protein</fullName>
    </submittedName>
</protein>
<proteinExistence type="predicted"/>
<accession>A0ABU7S450</accession>
<dbReference type="Proteomes" id="UP001332243">
    <property type="component" value="Unassembled WGS sequence"/>
</dbReference>
<feature type="signal peptide" evidence="2">
    <location>
        <begin position="1"/>
        <end position="20"/>
    </location>
</feature>
<feature type="compositionally biased region" description="Gly residues" evidence="1">
    <location>
        <begin position="61"/>
        <end position="74"/>
    </location>
</feature>
<sequence length="82" mass="8094">MRRAVRTGIVAAFIGTAVWAAGHYDGGGSGRDFPEWPGTISVAGDGNGGGFGWDTPTPGGTASGAGDDNGGGFGWDLPAPTR</sequence>
<gene>
    <name evidence="3" type="ORF">V1633_34185</name>
</gene>